<evidence type="ECO:0000313" key="4">
    <source>
        <dbReference type="EMBL" id="RUO40921.1"/>
    </source>
</evidence>
<keyword evidence="5" id="KW-1185">Reference proteome</keyword>
<evidence type="ECO:0000256" key="1">
    <source>
        <dbReference type="ARBA" id="ARBA00006865"/>
    </source>
</evidence>
<dbReference type="EMBL" id="PIPR01000001">
    <property type="protein sequence ID" value="RUO40921.1"/>
    <property type="molecule type" value="Genomic_DNA"/>
</dbReference>
<keyword evidence="4" id="KW-0378">Hydrolase</keyword>
<dbReference type="RefSeq" id="WP_169929656.1">
    <property type="nucleotide sequence ID" value="NZ_PIPR01000001.1"/>
</dbReference>
<keyword evidence="2" id="KW-0732">Signal</keyword>
<dbReference type="InterPro" id="IPR008979">
    <property type="entry name" value="Galactose-bd-like_sf"/>
</dbReference>
<organism evidence="4 5">
    <name type="scientific">Pseudidiomarina aestuarii</name>
    <dbReference type="NCBI Taxonomy" id="624146"/>
    <lineage>
        <taxon>Bacteria</taxon>
        <taxon>Pseudomonadati</taxon>
        <taxon>Pseudomonadota</taxon>
        <taxon>Gammaproteobacteria</taxon>
        <taxon>Alteromonadales</taxon>
        <taxon>Idiomarinaceae</taxon>
        <taxon>Pseudidiomarina</taxon>
    </lineage>
</organism>
<dbReference type="GO" id="GO:0004553">
    <property type="term" value="F:hydrolase activity, hydrolyzing O-glycosyl compounds"/>
    <property type="evidence" value="ECO:0007669"/>
    <property type="project" value="InterPro"/>
</dbReference>
<dbReference type="CDD" id="cd08023">
    <property type="entry name" value="GH16_laminarinase_like"/>
    <property type="match status" value="1"/>
</dbReference>
<dbReference type="Gene3D" id="2.60.120.430">
    <property type="entry name" value="Galactose-binding lectin"/>
    <property type="match status" value="3"/>
</dbReference>
<dbReference type="GO" id="GO:0005975">
    <property type="term" value="P:carbohydrate metabolic process"/>
    <property type="evidence" value="ECO:0007669"/>
    <property type="project" value="InterPro"/>
</dbReference>
<dbReference type="InterPro" id="IPR013320">
    <property type="entry name" value="ConA-like_dom_sf"/>
</dbReference>
<evidence type="ECO:0000256" key="2">
    <source>
        <dbReference type="SAM" id="SignalP"/>
    </source>
</evidence>
<feature type="domain" description="GH16" evidence="3">
    <location>
        <begin position="37"/>
        <end position="335"/>
    </location>
</feature>
<gene>
    <name evidence="4" type="ORF">CWE22_01610</name>
</gene>
<feature type="chain" id="PRO_5031200548" evidence="2">
    <location>
        <begin position="28"/>
        <end position="885"/>
    </location>
</feature>
<protein>
    <submittedName>
        <fullName evidence="4">Glycosyl hydrolase family 16</fullName>
    </submittedName>
</protein>
<proteinExistence type="inferred from homology"/>
<name>A0A7Z6ZTD5_9GAMM</name>
<dbReference type="PANTHER" id="PTHR10963:SF55">
    <property type="entry name" value="GLYCOSIDE HYDROLASE FAMILY 16 PROTEIN"/>
    <property type="match status" value="1"/>
</dbReference>
<dbReference type="PROSITE" id="PS51762">
    <property type="entry name" value="GH16_2"/>
    <property type="match status" value="1"/>
</dbReference>
<dbReference type="SUPFAM" id="SSF49899">
    <property type="entry name" value="Concanavalin A-like lectins/glucanases"/>
    <property type="match status" value="1"/>
</dbReference>
<dbReference type="PANTHER" id="PTHR10963">
    <property type="entry name" value="GLYCOSYL HYDROLASE-RELATED"/>
    <property type="match status" value="1"/>
</dbReference>
<reference evidence="5" key="1">
    <citation type="journal article" date="2018" name="Front. Microbiol.">
        <title>Genome-Based Analysis Reveals the Taxonomy and Diversity of the Family Idiomarinaceae.</title>
        <authorList>
            <person name="Liu Y."/>
            <person name="Lai Q."/>
            <person name="Shao Z."/>
        </authorList>
    </citation>
    <scope>NUCLEOTIDE SEQUENCE [LARGE SCALE GENOMIC DNA]</scope>
    <source>
        <strain evidence="5">KYW314</strain>
    </source>
</reference>
<dbReference type="InterPro" id="IPR000757">
    <property type="entry name" value="Beta-glucanase-like"/>
</dbReference>
<dbReference type="Proteomes" id="UP000287766">
    <property type="component" value="Unassembled WGS sequence"/>
</dbReference>
<dbReference type="PROSITE" id="PS51257">
    <property type="entry name" value="PROKAR_LIPOPROTEIN"/>
    <property type="match status" value="1"/>
</dbReference>
<dbReference type="AlphaFoldDB" id="A0A7Z6ZTD5"/>
<dbReference type="Pfam" id="PF00722">
    <property type="entry name" value="Glyco_hydro_16"/>
    <property type="match status" value="1"/>
</dbReference>
<evidence type="ECO:0000313" key="5">
    <source>
        <dbReference type="Proteomes" id="UP000287766"/>
    </source>
</evidence>
<comment type="similarity">
    <text evidence="1">Belongs to the glycosyl hydrolase 16 family.</text>
</comment>
<sequence length="885" mass="95438">MHNNNIKRSRISALFITLGLAGFGLSACGGGDVKTNSDFTTVDPTEPVSDWQLVWSDEFDGSTIDTRKWNFEVNCQGGGNQEKQCYTDSSENAFVSDDTLKIVALPAAEGAEQPYTSARLNSKMKGDFTYGRIEVRAKMPSGQGTWPAVWMMPTDEVYGGWPKSGEIDIVEAVNLKTEDAEGNVENRVYGTLHYGRDAPNNSSSGKAYALPDGVNPADDFHTYAIEWQEGEFRWYVDDYLYATQMQSQVRFNSRGEPVGLRHRGWFAEFFNQATGELEVNYSPAPFDERFHLIMNLAIGGTWPENVNNLGIDADALANGQTFEIDYIRVYECAQNPNTGRGCETIRAGYKDEETLVEGDAPIPSPPSDGVARNLTIFDGTPNPNWPAWDCCAGSSPELVEDPERGNAYKFVIGPQPTVMGFISRAAFITDPNGVPSPFDASPIIENGAVSFDMKVLSPPSNPDSTWLFKIESNEASTFAELPLSASAEGVSPAVGEWQTFTFPLQMLADAGLDVSGIDVVMVFPAWDTGNGAEYLLTNVEIAAPEGASPELVLFGDEQNPDWPMWDCCGGTTPVEVQDEEHGNVAEFSIGATPTVMGFKPPDGSGIQFDASALLIEGVVQFDMKVVNAPTNPDSVWKFKIESDGASTAVEVDLTTGSGGVAPVTGEWATYTFPLQTLADAGLDVSAIDVVMIFPAWDTGNGAVYRVDEARIYNPSAGGNDSITIFENNITSGWSLWDCCAGTTPQVVDAGAPYGSVAQFEIPGWPETVLGFLADEGVSVDASPMLANGAISFDMRLVNQPTAGETTWLFKVESTGAATAVELPLISGNYDAPIVAGEWATYNFPLQALFDAGLDISDINVIMVFPAWGTGQGTVYQIDNVEIANF</sequence>
<dbReference type="SUPFAM" id="SSF49785">
    <property type="entry name" value="Galactose-binding domain-like"/>
    <property type="match status" value="3"/>
</dbReference>
<feature type="signal peptide" evidence="2">
    <location>
        <begin position="1"/>
        <end position="27"/>
    </location>
</feature>
<dbReference type="InterPro" id="IPR050546">
    <property type="entry name" value="Glycosyl_Hydrlase_16"/>
</dbReference>
<comment type="caution">
    <text evidence="4">The sequence shown here is derived from an EMBL/GenBank/DDBJ whole genome shotgun (WGS) entry which is preliminary data.</text>
</comment>
<accession>A0A7Z6ZTD5</accession>
<dbReference type="Gene3D" id="2.60.120.200">
    <property type="match status" value="1"/>
</dbReference>
<evidence type="ECO:0000259" key="3">
    <source>
        <dbReference type="PROSITE" id="PS51762"/>
    </source>
</evidence>